<evidence type="ECO:0000313" key="2">
    <source>
        <dbReference type="Proteomes" id="UP000321562"/>
    </source>
</evidence>
<proteinExistence type="predicted"/>
<dbReference type="Proteomes" id="UP000321562">
    <property type="component" value="Unassembled WGS sequence"/>
</dbReference>
<dbReference type="SUPFAM" id="SSF52540">
    <property type="entry name" value="P-loop containing nucleoside triphosphate hydrolases"/>
    <property type="match status" value="1"/>
</dbReference>
<dbReference type="Gene3D" id="3.40.50.300">
    <property type="entry name" value="P-loop containing nucleotide triphosphate hydrolases"/>
    <property type="match status" value="1"/>
</dbReference>
<keyword evidence="2" id="KW-1185">Reference proteome</keyword>
<dbReference type="PANTHER" id="PTHR10704:SF44">
    <property type="entry name" value="LD35051P-RELATED"/>
    <property type="match status" value="1"/>
</dbReference>
<evidence type="ECO:0000313" key="1">
    <source>
        <dbReference type="EMBL" id="TXB66438.1"/>
    </source>
</evidence>
<organism evidence="1 2">
    <name type="scientific">Paracoccus aurantiacus</name>
    <dbReference type="NCBI Taxonomy" id="2599412"/>
    <lineage>
        <taxon>Bacteria</taxon>
        <taxon>Pseudomonadati</taxon>
        <taxon>Pseudomonadota</taxon>
        <taxon>Alphaproteobacteria</taxon>
        <taxon>Rhodobacterales</taxon>
        <taxon>Paracoccaceae</taxon>
        <taxon>Paracoccus</taxon>
    </lineage>
</organism>
<accession>A0A5C6RVP2</accession>
<dbReference type="GO" id="GO:0006044">
    <property type="term" value="P:N-acetylglucosamine metabolic process"/>
    <property type="evidence" value="ECO:0007669"/>
    <property type="project" value="TreeGrafter"/>
</dbReference>
<dbReference type="OrthoDB" id="9777890at2"/>
<dbReference type="InterPro" id="IPR027417">
    <property type="entry name" value="P-loop_NTPase"/>
</dbReference>
<name>A0A5C6RVP2_9RHOB</name>
<keyword evidence="1" id="KW-0808">Transferase</keyword>
<dbReference type="InterPro" id="IPR051135">
    <property type="entry name" value="Gal/GlcNAc/GalNAc_ST"/>
</dbReference>
<dbReference type="GO" id="GO:0006790">
    <property type="term" value="P:sulfur compound metabolic process"/>
    <property type="evidence" value="ECO:0007669"/>
    <property type="project" value="TreeGrafter"/>
</dbReference>
<protein>
    <submittedName>
        <fullName evidence="1">Sulfotransferase</fullName>
    </submittedName>
</protein>
<reference evidence="1 2" key="1">
    <citation type="submission" date="2019-08" db="EMBL/GenBank/DDBJ databases">
        <authorList>
            <person name="Ye J."/>
        </authorList>
    </citation>
    <scope>NUCLEOTIDE SEQUENCE [LARGE SCALE GENOMIC DNA]</scope>
    <source>
        <strain evidence="1 2">TK008</strain>
    </source>
</reference>
<dbReference type="EMBL" id="VOPL01000008">
    <property type="protein sequence ID" value="TXB66438.1"/>
    <property type="molecule type" value="Genomic_DNA"/>
</dbReference>
<dbReference type="AlphaFoldDB" id="A0A5C6RVP2"/>
<dbReference type="Pfam" id="PF13469">
    <property type="entry name" value="Sulfotransfer_3"/>
    <property type="match status" value="1"/>
</dbReference>
<sequence>MLDMMLDSDPTVFGAGEMSTICRHVWPNNEYCSCHERVQDCVLWSKIMADWQAGGVDLAEHARLQRRIEPVVSPARYLGGKSWRQYYDQTLALMRLSAQHAGQPVLLDSSKSPGRGLALARGAQADGLDMRVIHLVRDPRAVAYSMSKPMKVDTAAGVQKKLRAHPVARTALRWNFVNSGADALMRLIPEGHAIRVRYEDLVADPAATLRAIGEAVGLDLADLGNRIAAGEAIAAEHQVAGSRIRMSGPMSLKADMNWQDRMSPSAQRQVERLLGKRMRRYGYS</sequence>
<gene>
    <name evidence="1" type="ORF">FQV27_16135</name>
</gene>
<dbReference type="GO" id="GO:0001517">
    <property type="term" value="F:N-acetylglucosamine 6-O-sulfotransferase activity"/>
    <property type="evidence" value="ECO:0007669"/>
    <property type="project" value="TreeGrafter"/>
</dbReference>
<dbReference type="PANTHER" id="PTHR10704">
    <property type="entry name" value="CARBOHYDRATE SULFOTRANSFERASE"/>
    <property type="match status" value="1"/>
</dbReference>
<comment type="caution">
    <text evidence="1">The sequence shown here is derived from an EMBL/GenBank/DDBJ whole genome shotgun (WGS) entry which is preliminary data.</text>
</comment>